<dbReference type="Gene3D" id="3.30.530.50">
    <property type="match status" value="1"/>
</dbReference>
<dbReference type="GO" id="GO:0051205">
    <property type="term" value="P:protein insertion into membrane"/>
    <property type="evidence" value="ECO:0007669"/>
    <property type="project" value="UniProtKB-UniRule"/>
</dbReference>
<keyword evidence="4 6" id="KW-0998">Cell outer membrane</keyword>
<dbReference type="RefSeq" id="WP_186508003.1">
    <property type="nucleotide sequence ID" value="NZ_JACNEP010000019.1"/>
</dbReference>
<dbReference type="GO" id="GO:0009279">
    <property type="term" value="C:cell outer membrane"/>
    <property type="evidence" value="ECO:0007669"/>
    <property type="project" value="UniProtKB-SubCell"/>
</dbReference>
<dbReference type="PROSITE" id="PS51257">
    <property type="entry name" value="PROKAR_LIPOPROTEIN"/>
    <property type="match status" value="1"/>
</dbReference>
<keyword evidence="8" id="KW-1185">Reference proteome</keyword>
<name>A0A8J6IZ27_9ALTE</name>
<dbReference type="Pfam" id="PF06804">
    <property type="entry name" value="Lipoprotein_18"/>
    <property type="match status" value="1"/>
</dbReference>
<comment type="similarity">
    <text evidence="6">Belongs to the BamC family.</text>
</comment>
<dbReference type="InterPro" id="IPR014524">
    <property type="entry name" value="BamC"/>
</dbReference>
<dbReference type="GO" id="GO:0043165">
    <property type="term" value="P:Gram-negative-bacterium-type cell outer membrane assembly"/>
    <property type="evidence" value="ECO:0007669"/>
    <property type="project" value="UniProtKB-UniRule"/>
</dbReference>
<gene>
    <name evidence="6 7" type="primary">bamC</name>
    <name evidence="7" type="ORF">H8B19_16490</name>
</gene>
<dbReference type="InterPro" id="IPR042268">
    <property type="entry name" value="BamC_C"/>
</dbReference>
<sequence length="366" mass="41514">MTRNVLLVSLLAGLAACNSIEERQIANGSYDYLKREHLSAPKLPEGVDTPEYTNDFAIPNGEKQQQILLGKKLKVVAPHVVMPMVTGSHIEEGSKEATVWFDQITDDKPLDNDIWDNLIGFLEKNNIGVLSFDKDKQVLLTDWFVYNDESNSSWLDWDKGVTEVAARFEFTLTKKSHGRSAALHVELKEYKESRNGEVVAGLADANARANEVNILNRVIANYRDQRVLTEVKRIQEIREGLQSEIGFNAKGQPAYIVDANYTVTWPRLLLVFRKLGFDVKDLDQTAGLIFVEYKGVDESWWDSLWGSGANELDLKKDDYRVQLEQIDGNKTAITFMNEDNEPFAAEKVKDLYDVFSDVMSQKNLDI</sequence>
<proteinExistence type="inferred from homology"/>
<evidence type="ECO:0000256" key="1">
    <source>
        <dbReference type="ARBA" id="ARBA00022729"/>
    </source>
</evidence>
<keyword evidence="3 6" id="KW-0564">Palmitate</keyword>
<reference evidence="7" key="2">
    <citation type="submission" date="2020-08" db="EMBL/GenBank/DDBJ databases">
        <authorList>
            <person name="Lai Q."/>
        </authorList>
    </citation>
    <scope>NUCLEOTIDE SEQUENCE</scope>
    <source>
        <strain evidence="7">S27-2</strain>
    </source>
</reference>
<keyword evidence="2 6" id="KW-0472">Membrane</keyword>
<dbReference type="HAMAP" id="MF_00924">
    <property type="entry name" value="OM_assembly_BamC"/>
    <property type="match status" value="1"/>
</dbReference>
<dbReference type="Proteomes" id="UP000601768">
    <property type="component" value="Unassembled WGS sequence"/>
</dbReference>
<keyword evidence="5 6" id="KW-0449">Lipoprotein</keyword>
<comment type="subcellular location">
    <subcellularLocation>
        <location evidence="6">Cell outer membrane</location>
        <topology evidence="6">Lipid-anchor</topology>
    </subcellularLocation>
</comment>
<dbReference type="InterPro" id="IPR010653">
    <property type="entry name" value="NlpB/DapX"/>
</dbReference>
<evidence type="ECO:0000313" key="8">
    <source>
        <dbReference type="Proteomes" id="UP000601768"/>
    </source>
</evidence>
<evidence type="ECO:0000256" key="5">
    <source>
        <dbReference type="ARBA" id="ARBA00023288"/>
    </source>
</evidence>
<dbReference type="AlphaFoldDB" id="A0A8J6IZ27"/>
<organism evidence="7 8">
    <name type="scientific">Neptunicella marina</name>
    <dbReference type="NCBI Taxonomy" id="2125989"/>
    <lineage>
        <taxon>Bacteria</taxon>
        <taxon>Pseudomonadati</taxon>
        <taxon>Pseudomonadota</taxon>
        <taxon>Gammaproteobacteria</taxon>
        <taxon>Alteromonadales</taxon>
        <taxon>Alteromonadaceae</taxon>
        <taxon>Neptunicella</taxon>
    </lineage>
</organism>
<comment type="subunit">
    <text evidence="6">Part of the Bam complex.</text>
</comment>
<comment type="caution">
    <text evidence="7">The sequence shown here is derived from an EMBL/GenBank/DDBJ whole genome shotgun (WGS) entry which is preliminary data.</text>
</comment>
<accession>A0A8J6IZ27</accession>
<evidence type="ECO:0000256" key="4">
    <source>
        <dbReference type="ARBA" id="ARBA00023237"/>
    </source>
</evidence>
<reference evidence="7" key="1">
    <citation type="journal article" date="2018" name="Int. J. Syst. Evol. Microbiol.">
        <title>Neptunicella marina gen. nov., sp. nov., isolated from surface seawater.</title>
        <authorList>
            <person name="Liu X."/>
            <person name="Lai Q."/>
            <person name="Du Y."/>
            <person name="Zhang X."/>
            <person name="Liu Z."/>
            <person name="Sun F."/>
            <person name="Shao Z."/>
        </authorList>
    </citation>
    <scope>NUCLEOTIDE SEQUENCE</scope>
    <source>
        <strain evidence="7">S27-2</strain>
    </source>
</reference>
<evidence type="ECO:0000313" key="7">
    <source>
        <dbReference type="EMBL" id="MBC3767478.1"/>
    </source>
</evidence>
<protein>
    <recommendedName>
        <fullName evidence="6">Outer membrane protein assembly factor BamC</fullName>
    </recommendedName>
</protein>
<evidence type="ECO:0000256" key="6">
    <source>
        <dbReference type="HAMAP-Rule" id="MF_00924"/>
    </source>
</evidence>
<evidence type="ECO:0000256" key="3">
    <source>
        <dbReference type="ARBA" id="ARBA00023139"/>
    </source>
</evidence>
<dbReference type="EMBL" id="JACNEP010000019">
    <property type="protein sequence ID" value="MBC3767478.1"/>
    <property type="molecule type" value="Genomic_DNA"/>
</dbReference>
<dbReference type="Gene3D" id="3.30.310.170">
    <property type="entry name" value="Outer membrane protein assembly factor BamC"/>
    <property type="match status" value="1"/>
</dbReference>
<evidence type="ECO:0000256" key="2">
    <source>
        <dbReference type="ARBA" id="ARBA00023136"/>
    </source>
</evidence>
<comment type="function">
    <text evidence="6">Part of the outer membrane protein assembly complex, which is involved in assembly and insertion of beta-barrel proteins into the outer membrane.</text>
</comment>
<keyword evidence="1 6" id="KW-0732">Signal</keyword>